<evidence type="ECO:0000313" key="4">
    <source>
        <dbReference type="EMBL" id="NME69477.1"/>
    </source>
</evidence>
<dbReference type="SMART" id="SM00448">
    <property type="entry name" value="REC"/>
    <property type="match status" value="1"/>
</dbReference>
<keyword evidence="1" id="KW-0597">Phosphoprotein</keyword>
<dbReference type="EMBL" id="JABANE010000042">
    <property type="protein sequence ID" value="NME69477.1"/>
    <property type="molecule type" value="Genomic_DNA"/>
</dbReference>
<evidence type="ECO:0000259" key="3">
    <source>
        <dbReference type="PROSITE" id="PS50930"/>
    </source>
</evidence>
<dbReference type="PANTHER" id="PTHR37299">
    <property type="entry name" value="TRANSCRIPTIONAL REGULATOR-RELATED"/>
    <property type="match status" value="1"/>
</dbReference>
<comment type="caution">
    <text evidence="4">The sequence shown here is derived from an EMBL/GenBank/DDBJ whole genome shotgun (WGS) entry which is preliminary data.</text>
</comment>
<dbReference type="Proteomes" id="UP000576082">
    <property type="component" value="Unassembled WGS sequence"/>
</dbReference>
<feature type="modified residue" description="4-aspartylphosphate" evidence="1">
    <location>
        <position position="57"/>
    </location>
</feature>
<dbReference type="Gene3D" id="2.40.50.1020">
    <property type="entry name" value="LytTr DNA-binding domain"/>
    <property type="match status" value="1"/>
</dbReference>
<evidence type="ECO:0000313" key="5">
    <source>
        <dbReference type="Proteomes" id="UP000576082"/>
    </source>
</evidence>
<dbReference type="Pfam" id="PF04397">
    <property type="entry name" value="LytTR"/>
    <property type="match status" value="1"/>
</dbReference>
<dbReference type="PROSITE" id="PS50110">
    <property type="entry name" value="RESPONSE_REGULATORY"/>
    <property type="match status" value="1"/>
</dbReference>
<name>A0A7X9XAA5_9BACT</name>
<dbReference type="SMART" id="SM00850">
    <property type="entry name" value="LytTR"/>
    <property type="match status" value="1"/>
</dbReference>
<dbReference type="PROSITE" id="PS50930">
    <property type="entry name" value="HTH_LYTTR"/>
    <property type="match status" value="1"/>
</dbReference>
<dbReference type="InterPro" id="IPR001789">
    <property type="entry name" value="Sig_transdc_resp-reg_receiver"/>
</dbReference>
<reference evidence="4 5" key="1">
    <citation type="submission" date="2020-04" db="EMBL/GenBank/DDBJ databases">
        <title>Flammeovirga sp. SR4, a novel species isolated from seawater.</title>
        <authorList>
            <person name="Wang X."/>
        </authorList>
    </citation>
    <scope>NUCLEOTIDE SEQUENCE [LARGE SCALE GENOMIC DNA]</scope>
    <source>
        <strain evidence="4 5">ATCC 23126</strain>
    </source>
</reference>
<dbReference type="InterPro" id="IPR007492">
    <property type="entry name" value="LytTR_DNA-bd_dom"/>
</dbReference>
<dbReference type="InterPro" id="IPR011006">
    <property type="entry name" value="CheY-like_superfamily"/>
</dbReference>
<accession>A0A7X9XAA5</accession>
<dbReference type="Gene3D" id="3.40.50.2300">
    <property type="match status" value="1"/>
</dbReference>
<proteinExistence type="predicted"/>
<organism evidence="4 5">
    <name type="scientific">Flammeovirga aprica JL-4</name>
    <dbReference type="NCBI Taxonomy" id="694437"/>
    <lineage>
        <taxon>Bacteria</taxon>
        <taxon>Pseudomonadati</taxon>
        <taxon>Bacteroidota</taxon>
        <taxon>Cytophagia</taxon>
        <taxon>Cytophagales</taxon>
        <taxon>Flammeovirgaceae</taxon>
        <taxon>Flammeovirga</taxon>
    </lineage>
</organism>
<dbReference type="PANTHER" id="PTHR37299:SF1">
    <property type="entry name" value="STAGE 0 SPORULATION PROTEIN A HOMOLOG"/>
    <property type="match status" value="1"/>
</dbReference>
<keyword evidence="5" id="KW-1185">Reference proteome</keyword>
<sequence>MNYLIIEDEMYNAEMLELMVQTLRPEWNLMDKIDKVSTAVEWFSSPKAENCDVIFMDIQLKDGISFSIFDQVHIPQPIIFTTAFNQYAIQAFEVNSVDYLLKPVDENKLSKSIEKLEASKTPNKSEQIDYQLILSAIQGEKKEYRKRFLIHGVQAFFKLDVSEIAYLKSEVNITTAVLFSGKEHILNHTLESLESQLDPKDFFRVNRSCIVNIQSIKSFENHFGGKLAVFLTTSEQPEIMISRLKANSFKMWIDQ</sequence>
<evidence type="ECO:0000259" key="2">
    <source>
        <dbReference type="PROSITE" id="PS50110"/>
    </source>
</evidence>
<protein>
    <submittedName>
        <fullName evidence="4">Response regulator transcription factor</fullName>
    </submittedName>
</protein>
<dbReference type="RefSeq" id="WP_169657753.1">
    <property type="nucleotide sequence ID" value="NZ_JABANE010000042.1"/>
</dbReference>
<dbReference type="GO" id="GO:0003677">
    <property type="term" value="F:DNA binding"/>
    <property type="evidence" value="ECO:0007669"/>
    <property type="project" value="InterPro"/>
</dbReference>
<dbReference type="GO" id="GO:0000156">
    <property type="term" value="F:phosphorelay response regulator activity"/>
    <property type="evidence" value="ECO:0007669"/>
    <property type="project" value="InterPro"/>
</dbReference>
<feature type="domain" description="Response regulatory" evidence="2">
    <location>
        <begin position="2"/>
        <end position="117"/>
    </location>
</feature>
<dbReference type="SUPFAM" id="SSF52172">
    <property type="entry name" value="CheY-like"/>
    <property type="match status" value="1"/>
</dbReference>
<gene>
    <name evidence="4" type="ORF">HHU12_15985</name>
</gene>
<dbReference type="Pfam" id="PF00072">
    <property type="entry name" value="Response_reg"/>
    <property type="match status" value="1"/>
</dbReference>
<dbReference type="AlphaFoldDB" id="A0A7X9XAA5"/>
<evidence type="ECO:0000256" key="1">
    <source>
        <dbReference type="PROSITE-ProRule" id="PRU00169"/>
    </source>
</evidence>
<feature type="domain" description="HTH LytTR-type" evidence="3">
    <location>
        <begin position="155"/>
        <end position="255"/>
    </location>
</feature>
<dbReference type="InterPro" id="IPR046947">
    <property type="entry name" value="LytR-like"/>
</dbReference>